<keyword evidence="2" id="KW-1185">Reference proteome</keyword>
<reference evidence="1 2" key="1">
    <citation type="journal article" date="2022" name="Hortic Res">
        <title>A haplotype resolved chromosomal level avocado genome allows analysis of novel avocado genes.</title>
        <authorList>
            <person name="Nath O."/>
            <person name="Fletcher S.J."/>
            <person name="Hayward A."/>
            <person name="Shaw L.M."/>
            <person name="Masouleh A.K."/>
            <person name="Furtado A."/>
            <person name="Henry R.J."/>
            <person name="Mitter N."/>
        </authorList>
    </citation>
    <scope>NUCLEOTIDE SEQUENCE [LARGE SCALE GENOMIC DNA]</scope>
    <source>
        <strain evidence="2">cv. Hass</strain>
    </source>
</reference>
<evidence type="ECO:0000313" key="1">
    <source>
        <dbReference type="EMBL" id="KAJ8649331.1"/>
    </source>
</evidence>
<gene>
    <name evidence="1" type="ORF">MRB53_002354</name>
</gene>
<dbReference type="Proteomes" id="UP001234297">
    <property type="component" value="Chromosome 1"/>
</dbReference>
<sequence>MSLLDKPAINFQKSGIYFSSNVLQEVRDLVSSILEVSHPLDTGRYLGLPSLIGRRKKAVFGFLRDRLWRKIQGWHGKLLSQAGREILLKNVAQAIPSYCMSMFLLPVSLCDELQKMMNSFWWGSSPASGKKIHWLSWDRLSSHKEFGGLGVRNLHGFNLAMLGKQAWKLASHPSSLVNRIFKAKDYP</sequence>
<accession>A0ACC2MU90</accession>
<name>A0ACC2MU90_PERAE</name>
<proteinExistence type="predicted"/>
<evidence type="ECO:0000313" key="2">
    <source>
        <dbReference type="Proteomes" id="UP001234297"/>
    </source>
</evidence>
<comment type="caution">
    <text evidence="1">The sequence shown here is derived from an EMBL/GenBank/DDBJ whole genome shotgun (WGS) entry which is preliminary data.</text>
</comment>
<organism evidence="1 2">
    <name type="scientific">Persea americana</name>
    <name type="common">Avocado</name>
    <dbReference type="NCBI Taxonomy" id="3435"/>
    <lineage>
        <taxon>Eukaryota</taxon>
        <taxon>Viridiplantae</taxon>
        <taxon>Streptophyta</taxon>
        <taxon>Embryophyta</taxon>
        <taxon>Tracheophyta</taxon>
        <taxon>Spermatophyta</taxon>
        <taxon>Magnoliopsida</taxon>
        <taxon>Magnoliidae</taxon>
        <taxon>Laurales</taxon>
        <taxon>Lauraceae</taxon>
        <taxon>Persea</taxon>
    </lineage>
</organism>
<dbReference type="EMBL" id="CM056809">
    <property type="protein sequence ID" value="KAJ8649331.1"/>
    <property type="molecule type" value="Genomic_DNA"/>
</dbReference>
<protein>
    <submittedName>
        <fullName evidence="1">Uncharacterized protein</fullName>
    </submittedName>
</protein>